<gene>
    <name evidence="4" type="ORF">D0Y65_005721</name>
</gene>
<dbReference type="AlphaFoldDB" id="A0A445L6C6"/>
<accession>A0A445L6C6</accession>
<feature type="domain" description="FKB95-like N-terminal Kelch" evidence="3">
    <location>
        <begin position="4"/>
        <end position="178"/>
    </location>
</feature>
<evidence type="ECO:0000313" key="4">
    <source>
        <dbReference type="EMBL" id="RZC18609.1"/>
    </source>
</evidence>
<dbReference type="PANTHER" id="PTHR46344:SF26">
    <property type="entry name" value="F-BOX DOMAIN-CONTAINING PROTEIN"/>
    <property type="match status" value="1"/>
</dbReference>
<evidence type="ECO:0000259" key="3">
    <source>
        <dbReference type="Pfam" id="PF25210"/>
    </source>
</evidence>
<evidence type="ECO:0000256" key="1">
    <source>
        <dbReference type="ARBA" id="ARBA00022441"/>
    </source>
</evidence>
<dbReference type="EMBL" id="QZWG01000003">
    <property type="protein sequence ID" value="RZC18609.1"/>
    <property type="molecule type" value="Genomic_DNA"/>
</dbReference>
<dbReference type="InterPro" id="IPR015915">
    <property type="entry name" value="Kelch-typ_b-propeller"/>
</dbReference>
<dbReference type="SMART" id="SM00612">
    <property type="entry name" value="Kelch"/>
    <property type="match status" value="2"/>
</dbReference>
<dbReference type="SUPFAM" id="SSF117281">
    <property type="entry name" value="Kelch motif"/>
    <property type="match status" value="1"/>
</dbReference>
<name>A0A445L6C6_GLYSO</name>
<comment type="caution">
    <text evidence="4">The sequence shown here is derived from an EMBL/GenBank/DDBJ whole genome shotgun (WGS) entry which is preliminary data.</text>
</comment>
<reference evidence="4 5" key="1">
    <citation type="submission" date="2018-09" db="EMBL/GenBank/DDBJ databases">
        <title>A high-quality reference genome of wild soybean provides a powerful tool to mine soybean genomes.</title>
        <authorList>
            <person name="Xie M."/>
            <person name="Chung C.Y.L."/>
            <person name="Li M.-W."/>
            <person name="Wong F.-L."/>
            <person name="Chan T.-F."/>
            <person name="Lam H.-M."/>
        </authorList>
    </citation>
    <scope>NUCLEOTIDE SEQUENCE [LARGE SCALE GENOMIC DNA]</scope>
    <source>
        <strain evidence="5">cv. W05</strain>
        <tissue evidence="4">Hypocotyl of etiolated seedlings</tissue>
    </source>
</reference>
<dbReference type="Proteomes" id="UP000289340">
    <property type="component" value="Chromosome 3"/>
</dbReference>
<sequence length="236" mass="25832">MGFEALGNKLFLLGGCSEFLDSTDEVYSYDASSKCWAQATSLSTARYNFACEVSDEKLYVIGGGGSNSSDHSWETFDPLTNCWTSQTDPKIVSEIKHSVVLDGNIYVRCTSKYPVTPHVSAVVYKPSSGTWQYADDDMVSGWRGPVVVDGTLYVLDQSLGRTRLMMSLKERREWIPVGRLLPLNARPPFQLVAVGKSIFIVGRVLSTVVVDVGDLGNEDQMIVGSALPGLLFDVNV</sequence>
<evidence type="ECO:0000256" key="2">
    <source>
        <dbReference type="ARBA" id="ARBA00022737"/>
    </source>
</evidence>
<keyword evidence="2" id="KW-0677">Repeat</keyword>
<keyword evidence="5" id="KW-1185">Reference proteome</keyword>
<evidence type="ECO:0000313" key="5">
    <source>
        <dbReference type="Proteomes" id="UP000289340"/>
    </source>
</evidence>
<dbReference type="InterPro" id="IPR006652">
    <property type="entry name" value="Kelch_1"/>
</dbReference>
<dbReference type="PANTHER" id="PTHR46344">
    <property type="entry name" value="OS02G0202900 PROTEIN"/>
    <property type="match status" value="1"/>
</dbReference>
<organism evidence="4 5">
    <name type="scientific">Glycine soja</name>
    <name type="common">Wild soybean</name>
    <dbReference type="NCBI Taxonomy" id="3848"/>
    <lineage>
        <taxon>Eukaryota</taxon>
        <taxon>Viridiplantae</taxon>
        <taxon>Streptophyta</taxon>
        <taxon>Embryophyta</taxon>
        <taxon>Tracheophyta</taxon>
        <taxon>Spermatophyta</taxon>
        <taxon>Magnoliopsida</taxon>
        <taxon>eudicotyledons</taxon>
        <taxon>Gunneridae</taxon>
        <taxon>Pentapetalae</taxon>
        <taxon>rosids</taxon>
        <taxon>fabids</taxon>
        <taxon>Fabales</taxon>
        <taxon>Fabaceae</taxon>
        <taxon>Papilionoideae</taxon>
        <taxon>50 kb inversion clade</taxon>
        <taxon>NPAAA clade</taxon>
        <taxon>indigoferoid/millettioid clade</taxon>
        <taxon>Phaseoleae</taxon>
        <taxon>Glycine</taxon>
        <taxon>Glycine subgen. Soja</taxon>
    </lineage>
</organism>
<proteinExistence type="predicted"/>
<dbReference type="Gene3D" id="2.120.10.80">
    <property type="entry name" value="Kelch-type beta propeller"/>
    <property type="match status" value="1"/>
</dbReference>
<dbReference type="Pfam" id="PF25210">
    <property type="entry name" value="Kelch_FKB95"/>
    <property type="match status" value="1"/>
</dbReference>
<keyword evidence="1" id="KW-0880">Kelch repeat</keyword>
<protein>
    <submittedName>
        <fullName evidence="4">F-box/kelch-repeat protein SKIP4</fullName>
    </submittedName>
</protein>
<dbReference type="InterPro" id="IPR057499">
    <property type="entry name" value="Kelch_FKB95"/>
</dbReference>